<dbReference type="Pfam" id="PF01479">
    <property type="entry name" value="S4"/>
    <property type="match status" value="1"/>
</dbReference>
<accession>A0A974XFA3</accession>
<keyword evidence="4 7" id="KW-0413">Isomerase</keyword>
<dbReference type="PROSITE" id="PS01129">
    <property type="entry name" value="PSI_RLU"/>
    <property type="match status" value="1"/>
</dbReference>
<dbReference type="EC" id="5.4.99.-" evidence="7"/>
<keyword evidence="10" id="KW-1185">Reference proteome</keyword>
<keyword evidence="3 6" id="KW-0694">RNA-binding</keyword>
<evidence type="ECO:0000256" key="2">
    <source>
        <dbReference type="ARBA" id="ARBA00010876"/>
    </source>
</evidence>
<evidence type="ECO:0000313" key="10">
    <source>
        <dbReference type="Proteomes" id="UP000663499"/>
    </source>
</evidence>
<proteinExistence type="inferred from homology"/>
<dbReference type="InterPro" id="IPR036986">
    <property type="entry name" value="S4_RNA-bd_sf"/>
</dbReference>
<dbReference type="SMART" id="SM00363">
    <property type="entry name" value="S4"/>
    <property type="match status" value="1"/>
</dbReference>
<dbReference type="InterPro" id="IPR006224">
    <property type="entry name" value="PsdUridine_synth_RluA-like_CS"/>
</dbReference>
<dbReference type="InterPro" id="IPR020103">
    <property type="entry name" value="PsdUridine_synth_cat_dom_sf"/>
</dbReference>
<dbReference type="InterPro" id="IPR050188">
    <property type="entry name" value="RluA_PseudoU_synthase"/>
</dbReference>
<dbReference type="PANTHER" id="PTHR21600:SF44">
    <property type="entry name" value="RIBOSOMAL LARGE SUBUNIT PSEUDOURIDINE SYNTHASE D"/>
    <property type="match status" value="1"/>
</dbReference>
<dbReference type="AlphaFoldDB" id="A0A974XFA3"/>
<reference evidence="9" key="1">
    <citation type="submission" date="2021-03" db="EMBL/GenBank/DDBJ databases">
        <title>Alkalibacter marinus sp. nov., isolated from tidal flat sediment.</title>
        <authorList>
            <person name="Namirimu T."/>
            <person name="Yang J.-A."/>
            <person name="Yang S.-H."/>
            <person name="Kim Y.-J."/>
            <person name="Kwon K.K."/>
        </authorList>
    </citation>
    <scope>NUCLEOTIDE SEQUENCE</scope>
    <source>
        <strain evidence="9">ES005</strain>
    </source>
</reference>
<evidence type="ECO:0000256" key="3">
    <source>
        <dbReference type="ARBA" id="ARBA00022884"/>
    </source>
</evidence>
<dbReference type="RefSeq" id="WP_207300099.1">
    <property type="nucleotide sequence ID" value="NZ_CP071444.1"/>
</dbReference>
<dbReference type="KEGG" id="alka:J0B03_01305"/>
<dbReference type="PROSITE" id="PS50889">
    <property type="entry name" value="S4"/>
    <property type="match status" value="1"/>
</dbReference>
<dbReference type="GO" id="GO:0003723">
    <property type="term" value="F:RNA binding"/>
    <property type="evidence" value="ECO:0007669"/>
    <property type="project" value="UniProtKB-KW"/>
</dbReference>
<comment type="catalytic activity">
    <reaction evidence="1 7">
        <text>a uridine in RNA = a pseudouridine in RNA</text>
        <dbReference type="Rhea" id="RHEA:48348"/>
        <dbReference type="Rhea" id="RHEA-COMP:12068"/>
        <dbReference type="Rhea" id="RHEA-COMP:12069"/>
        <dbReference type="ChEBI" id="CHEBI:65314"/>
        <dbReference type="ChEBI" id="CHEBI:65315"/>
    </reaction>
</comment>
<dbReference type="CDD" id="cd02869">
    <property type="entry name" value="PseudoU_synth_RluA_like"/>
    <property type="match status" value="1"/>
</dbReference>
<name>A0A974XFA3_9FIRM</name>
<dbReference type="SUPFAM" id="SSF55174">
    <property type="entry name" value="Alpha-L RNA-binding motif"/>
    <property type="match status" value="1"/>
</dbReference>
<dbReference type="EMBL" id="CP071444">
    <property type="protein sequence ID" value="QSX08758.1"/>
    <property type="molecule type" value="Genomic_DNA"/>
</dbReference>
<dbReference type="CDD" id="cd00165">
    <property type="entry name" value="S4"/>
    <property type="match status" value="1"/>
</dbReference>
<dbReference type="Gene3D" id="3.30.2350.10">
    <property type="entry name" value="Pseudouridine synthase"/>
    <property type="match status" value="1"/>
</dbReference>
<sequence>MEETNTFRTTSEYEGKRLDQFLSEQYEEHSRSFLKKLIDDGSVWVNGKNTKAGYKLREDDEITIRLPELEETDVIAQDIPFDVVYEDPHLLVVNKPKAMVVHPGHGNPSGTLVNALLHQVKDLSGINGVKRPGIVHRIDKDTSGLLLVAKNDEAHRGLAAQLKKHEIRRTYLALVEGVVTEDGGRIDAPIGRDPKNRIKMAVTDRNSKKAVTHFTVKRRYAKHTLIEANLETGRTHQIRVHMAYIGHPLVGDTVYGRKKQALTQEGQMLHAYRLAFTHPIKKEDLSFQIPLPVYFVKVLRKLARR</sequence>
<dbReference type="SUPFAM" id="SSF55120">
    <property type="entry name" value="Pseudouridine synthase"/>
    <property type="match status" value="1"/>
</dbReference>
<dbReference type="FunFam" id="3.30.2350.10:FF:000006">
    <property type="entry name" value="Pseudouridine synthase"/>
    <property type="match status" value="1"/>
</dbReference>
<feature type="active site" evidence="5">
    <location>
        <position position="139"/>
    </location>
</feature>
<dbReference type="InterPro" id="IPR006225">
    <property type="entry name" value="PsdUridine_synth_RluC/D"/>
</dbReference>
<evidence type="ECO:0000259" key="8">
    <source>
        <dbReference type="SMART" id="SM00363"/>
    </source>
</evidence>
<comment type="similarity">
    <text evidence="2 7">Belongs to the pseudouridine synthase RluA family.</text>
</comment>
<evidence type="ECO:0000256" key="1">
    <source>
        <dbReference type="ARBA" id="ARBA00000073"/>
    </source>
</evidence>
<evidence type="ECO:0000256" key="5">
    <source>
        <dbReference type="PIRSR" id="PIRSR606225-1"/>
    </source>
</evidence>
<comment type="function">
    <text evidence="7">Responsible for synthesis of pseudouridine from uracil.</text>
</comment>
<evidence type="ECO:0000256" key="4">
    <source>
        <dbReference type="ARBA" id="ARBA00023235"/>
    </source>
</evidence>
<dbReference type="Gene3D" id="3.10.290.10">
    <property type="entry name" value="RNA-binding S4 domain"/>
    <property type="match status" value="1"/>
</dbReference>
<feature type="domain" description="RNA-binding S4" evidence="8">
    <location>
        <begin position="16"/>
        <end position="80"/>
    </location>
</feature>
<dbReference type="InterPro" id="IPR006145">
    <property type="entry name" value="PsdUridine_synth_RsuA/RluA"/>
</dbReference>
<dbReference type="InterPro" id="IPR002942">
    <property type="entry name" value="S4_RNA-bd"/>
</dbReference>
<dbReference type="PANTHER" id="PTHR21600">
    <property type="entry name" value="MITOCHONDRIAL RNA PSEUDOURIDINE SYNTHASE"/>
    <property type="match status" value="1"/>
</dbReference>
<dbReference type="NCBIfam" id="TIGR00005">
    <property type="entry name" value="rluA_subfam"/>
    <property type="match status" value="1"/>
</dbReference>
<dbReference type="Proteomes" id="UP000663499">
    <property type="component" value="Chromosome"/>
</dbReference>
<evidence type="ECO:0000256" key="6">
    <source>
        <dbReference type="PROSITE-ProRule" id="PRU00182"/>
    </source>
</evidence>
<dbReference type="GO" id="GO:0000455">
    <property type="term" value="P:enzyme-directed rRNA pseudouridine synthesis"/>
    <property type="evidence" value="ECO:0007669"/>
    <property type="project" value="TreeGrafter"/>
</dbReference>
<dbReference type="Pfam" id="PF00849">
    <property type="entry name" value="PseudoU_synth_2"/>
    <property type="match status" value="1"/>
</dbReference>
<gene>
    <name evidence="9" type="ORF">J0B03_01305</name>
</gene>
<organism evidence="9 10">
    <name type="scientific">Alkalibacter rhizosphaerae</name>
    <dbReference type="NCBI Taxonomy" id="2815577"/>
    <lineage>
        <taxon>Bacteria</taxon>
        <taxon>Bacillati</taxon>
        <taxon>Bacillota</taxon>
        <taxon>Clostridia</taxon>
        <taxon>Eubacteriales</taxon>
        <taxon>Eubacteriaceae</taxon>
        <taxon>Alkalibacter</taxon>
    </lineage>
</organism>
<protein>
    <recommendedName>
        <fullName evidence="7">Pseudouridine synthase</fullName>
        <ecNumber evidence="7">5.4.99.-</ecNumber>
    </recommendedName>
</protein>
<dbReference type="GO" id="GO:0120159">
    <property type="term" value="F:rRNA pseudouridine synthase activity"/>
    <property type="evidence" value="ECO:0007669"/>
    <property type="project" value="UniProtKB-ARBA"/>
</dbReference>
<evidence type="ECO:0000256" key="7">
    <source>
        <dbReference type="RuleBase" id="RU362028"/>
    </source>
</evidence>
<evidence type="ECO:0000313" key="9">
    <source>
        <dbReference type="EMBL" id="QSX08758.1"/>
    </source>
</evidence>